<dbReference type="InterPro" id="IPR003477">
    <property type="entry name" value="PemK-like"/>
</dbReference>
<dbReference type="eggNOG" id="COG2337">
    <property type="taxonomic scope" value="Bacteria"/>
</dbReference>
<reference evidence="1 2" key="1">
    <citation type="submission" date="2011-09" db="EMBL/GenBank/DDBJ databases">
        <title>Complete sequence of chromosome of Thioflavicoccus mobilis 8321.</title>
        <authorList>
            <consortium name="US DOE Joint Genome Institute"/>
            <person name="Lucas S."/>
            <person name="Han J."/>
            <person name="Lapidus A."/>
            <person name="Cheng J.-F."/>
            <person name="Goodwin L."/>
            <person name="Pitluck S."/>
            <person name="Peters L."/>
            <person name="Ovchinnikova G."/>
            <person name="Lu M."/>
            <person name="Detter J.C."/>
            <person name="Han C."/>
            <person name="Tapia R."/>
            <person name="Land M."/>
            <person name="Hauser L."/>
            <person name="Kyrpides N."/>
            <person name="Ivanova N."/>
            <person name="Pagani I."/>
            <person name="Vogl K."/>
            <person name="Liu Z."/>
            <person name="Imhoff J."/>
            <person name="Thiel V."/>
            <person name="Frigaard N.-U."/>
            <person name="Bryant D."/>
            <person name="Woyke T."/>
        </authorList>
    </citation>
    <scope>NUCLEOTIDE SEQUENCE [LARGE SCALE GENOMIC DNA]</scope>
    <source>
        <strain evidence="1 2">8321</strain>
    </source>
</reference>
<dbReference type="STRING" id="765912.Thimo_0869"/>
<organism evidence="1 2">
    <name type="scientific">Thioflavicoccus mobilis 8321</name>
    <dbReference type="NCBI Taxonomy" id="765912"/>
    <lineage>
        <taxon>Bacteria</taxon>
        <taxon>Pseudomonadati</taxon>
        <taxon>Pseudomonadota</taxon>
        <taxon>Gammaproteobacteria</taxon>
        <taxon>Chromatiales</taxon>
        <taxon>Chromatiaceae</taxon>
        <taxon>Thioflavicoccus</taxon>
    </lineage>
</organism>
<dbReference type="AlphaFoldDB" id="L0GWM3"/>
<name>L0GWM3_9GAMM</name>
<accession>L0GWM3</accession>
<dbReference type="Gene3D" id="2.30.30.110">
    <property type="match status" value="1"/>
</dbReference>
<dbReference type="EMBL" id="CP003051">
    <property type="protein sequence ID" value="AGA89704.1"/>
    <property type="molecule type" value="Genomic_DNA"/>
</dbReference>
<keyword evidence="2" id="KW-1185">Reference proteome</keyword>
<dbReference type="Proteomes" id="UP000010816">
    <property type="component" value="Chromosome"/>
</dbReference>
<dbReference type="KEGG" id="tmb:Thimo_0869"/>
<dbReference type="SUPFAM" id="SSF50118">
    <property type="entry name" value="Cell growth inhibitor/plasmid maintenance toxic component"/>
    <property type="match status" value="1"/>
</dbReference>
<dbReference type="Pfam" id="PF02452">
    <property type="entry name" value="PemK_toxin"/>
    <property type="match status" value="1"/>
</dbReference>
<protein>
    <submittedName>
        <fullName evidence="1">PemK-like protein</fullName>
    </submittedName>
</protein>
<sequence>MPQPCELVLLRFPFSDVKEAKLRPVLVLTRPNPQGDFIGAQITSQLHHIPQLRLSDSDFALGRLPKPSVLRPDKLFTLNKDLVVRRVGRLNHPGFVRALAAICECLGCPNDEISNEGPQ</sequence>
<dbReference type="InterPro" id="IPR011067">
    <property type="entry name" value="Plasmid_toxin/cell-grow_inhib"/>
</dbReference>
<dbReference type="HOGENOM" id="CLU_121823_6_0_6"/>
<proteinExistence type="predicted"/>
<evidence type="ECO:0000313" key="1">
    <source>
        <dbReference type="EMBL" id="AGA89704.1"/>
    </source>
</evidence>
<dbReference type="GO" id="GO:0003677">
    <property type="term" value="F:DNA binding"/>
    <property type="evidence" value="ECO:0007669"/>
    <property type="project" value="InterPro"/>
</dbReference>
<gene>
    <name evidence="1" type="ORF">Thimo_0869</name>
</gene>
<evidence type="ECO:0000313" key="2">
    <source>
        <dbReference type="Proteomes" id="UP000010816"/>
    </source>
</evidence>